<dbReference type="Pfam" id="PF07842">
    <property type="entry name" value="GCFC"/>
    <property type="match status" value="1"/>
</dbReference>
<dbReference type="PANTHER" id="PTHR12214:SF0">
    <property type="entry name" value="LD29489P"/>
    <property type="match status" value="1"/>
</dbReference>
<sequence length="716" mass="83356">MFKKRAKSTRTKINEEEISIDTGSSIPDVNSEIEKDQKKIVKGKTKEEQEEAFKITKSAASRRLTKSKSKKLHLDHKPIPQNSDPIIASSYTEEILSELRANTPATPASFQSQDNLGEKFPLTLDPNFDIPDAGAINAAKKEREMRRKKGLSSILDYIPLSEDTDVIASSGKKMESRLVREEDELGEADEELEQYLNEKLAIGKKAKREQERLKKEDIEEMIMDVNFEEEDVELLQREFEAMKAGGHNPKKSSKRKFDKTQPIVRARIPIIVHVPTLNEVQSSLESQLMDLQVMHSNHQAELIQIQKDIDNLTSSNAQIEIEMQNTKNRYNYFQDLKTFVENLVEFLDDKFPTLEELENDYLEVLTKKSQLILQRIMEEDSDDIAVFANISIKDDLSCEQRQQRRHYRRQIRYSYRPEEINEEGFSTDEELYDKEIEKEIYGKIDEISYKRTSLFDDVIEEFKSIALVKSKFVSWKTEFNNDYTKAYGGLSLPGVFEFYVRYEMMLCNALKINDINDMEWYKVISEYSAESSKNQMETDDEDFTVLTKVLEKIVLPRIVHLMKTLNPYSSRQTKSLVDFLKKTLKYVDSNSQRFQEIIITVSARLQNVVESLEIIPENINIKLSDLNDSSSVTRNRYFCRKYKLLKSLIMWKEFVPIDIIRSLSIDHLLNRYLLHILKNSSLKTDREKYQKILETIPSDWLHSSTLETIARGAAGY</sequence>
<evidence type="ECO:0000259" key="6">
    <source>
        <dbReference type="Pfam" id="PF07842"/>
    </source>
</evidence>
<comment type="similarity">
    <text evidence="2">Belongs to the GCF family.</text>
</comment>
<dbReference type="OrthoDB" id="429427at2759"/>
<evidence type="ECO:0000256" key="4">
    <source>
        <dbReference type="SAM" id="Coils"/>
    </source>
</evidence>
<dbReference type="GO" id="GO:0003677">
    <property type="term" value="F:DNA binding"/>
    <property type="evidence" value="ECO:0007669"/>
    <property type="project" value="InterPro"/>
</dbReference>
<reference evidence="7" key="1">
    <citation type="submission" date="2022-08" db="EMBL/GenBank/DDBJ databases">
        <authorList>
            <person name="Kallberg Y."/>
            <person name="Tangrot J."/>
            <person name="Rosling A."/>
        </authorList>
    </citation>
    <scope>NUCLEOTIDE SEQUENCE</scope>
    <source>
        <strain evidence="7">Wild A</strain>
    </source>
</reference>
<feature type="domain" description="GCF C-terminal" evidence="6">
    <location>
        <begin position="468"/>
        <end position="673"/>
    </location>
</feature>
<organism evidence="7 8">
    <name type="scientific">Funneliformis geosporum</name>
    <dbReference type="NCBI Taxonomy" id="1117311"/>
    <lineage>
        <taxon>Eukaryota</taxon>
        <taxon>Fungi</taxon>
        <taxon>Fungi incertae sedis</taxon>
        <taxon>Mucoromycota</taxon>
        <taxon>Glomeromycotina</taxon>
        <taxon>Glomeromycetes</taxon>
        <taxon>Glomerales</taxon>
        <taxon>Glomeraceae</taxon>
        <taxon>Funneliformis</taxon>
    </lineage>
</organism>
<proteinExistence type="inferred from homology"/>
<dbReference type="GO" id="GO:0071008">
    <property type="term" value="C:U2-type post-mRNA release spliceosomal complex"/>
    <property type="evidence" value="ECO:0007669"/>
    <property type="project" value="InterPro"/>
</dbReference>
<evidence type="ECO:0000256" key="2">
    <source>
        <dbReference type="ARBA" id="ARBA00010801"/>
    </source>
</evidence>
<evidence type="ECO:0000313" key="8">
    <source>
        <dbReference type="Proteomes" id="UP001153678"/>
    </source>
</evidence>
<dbReference type="Pfam" id="PF15458">
    <property type="entry name" value="NTR2"/>
    <property type="match status" value="1"/>
</dbReference>
<gene>
    <name evidence="7" type="ORF">FWILDA_LOCUS2224</name>
</gene>
<dbReference type="InterPro" id="IPR012890">
    <property type="entry name" value="GCFC2-like"/>
</dbReference>
<dbReference type="PANTHER" id="PTHR12214">
    <property type="entry name" value="GC-RICH SEQUENCE DNA-BINDING FACTOR"/>
    <property type="match status" value="1"/>
</dbReference>
<evidence type="ECO:0000313" key="7">
    <source>
        <dbReference type="EMBL" id="CAI2165746.1"/>
    </source>
</evidence>
<keyword evidence="3" id="KW-0539">Nucleus</keyword>
<evidence type="ECO:0000256" key="3">
    <source>
        <dbReference type="ARBA" id="ARBA00023242"/>
    </source>
</evidence>
<dbReference type="Proteomes" id="UP001153678">
    <property type="component" value="Unassembled WGS sequence"/>
</dbReference>
<comment type="subcellular location">
    <subcellularLocation>
        <location evidence="1">Nucleus</location>
    </subcellularLocation>
</comment>
<dbReference type="InterPro" id="IPR022783">
    <property type="entry name" value="GCFC_dom"/>
</dbReference>
<name>A0A9W4WJ81_9GLOM</name>
<keyword evidence="8" id="KW-1185">Reference proteome</keyword>
<evidence type="ECO:0000256" key="1">
    <source>
        <dbReference type="ARBA" id="ARBA00004123"/>
    </source>
</evidence>
<protein>
    <submittedName>
        <fullName evidence="7">5126_t:CDS:1</fullName>
    </submittedName>
</protein>
<dbReference type="GO" id="GO:0000390">
    <property type="term" value="P:spliceosomal complex disassembly"/>
    <property type="evidence" value="ECO:0007669"/>
    <property type="project" value="InterPro"/>
</dbReference>
<feature type="coiled-coil region" evidence="4">
    <location>
        <begin position="302"/>
        <end position="329"/>
    </location>
</feature>
<dbReference type="EMBL" id="CAMKVN010000246">
    <property type="protein sequence ID" value="CAI2165746.1"/>
    <property type="molecule type" value="Genomic_DNA"/>
</dbReference>
<feature type="region of interest" description="Disordered" evidence="5">
    <location>
        <begin position="59"/>
        <end position="86"/>
    </location>
</feature>
<feature type="compositionally biased region" description="Basic residues" evidence="5">
    <location>
        <begin position="63"/>
        <end position="74"/>
    </location>
</feature>
<dbReference type="AlphaFoldDB" id="A0A9W4WJ81"/>
<dbReference type="InterPro" id="IPR028211">
    <property type="entry name" value="Ntr2"/>
</dbReference>
<keyword evidence="4" id="KW-0175">Coiled coil</keyword>
<comment type="caution">
    <text evidence="7">The sequence shown here is derived from an EMBL/GenBank/DDBJ whole genome shotgun (WGS) entry which is preliminary data.</text>
</comment>
<accession>A0A9W4WJ81</accession>
<feature type="coiled-coil region" evidence="4">
    <location>
        <begin position="171"/>
        <end position="238"/>
    </location>
</feature>
<evidence type="ECO:0000256" key="5">
    <source>
        <dbReference type="SAM" id="MobiDB-lite"/>
    </source>
</evidence>